<dbReference type="Proteomes" id="UP000004671">
    <property type="component" value="Chromosome"/>
</dbReference>
<dbReference type="EMBL" id="CP018099">
    <property type="protein sequence ID" value="APF16767.1"/>
    <property type="molecule type" value="Genomic_DNA"/>
</dbReference>
<accession>H1XV61</accession>
<dbReference type="InParanoid" id="H1XV61"/>
<proteinExistence type="predicted"/>
<evidence type="ECO:0000313" key="1">
    <source>
        <dbReference type="EMBL" id="APF16767.1"/>
    </source>
</evidence>
<evidence type="ECO:0000313" key="4">
    <source>
        <dbReference type="Proteomes" id="UP000183868"/>
    </source>
</evidence>
<dbReference type="HOGENOM" id="CLU_939027_0_0_0"/>
<dbReference type="STRING" id="880073.Cabys_16"/>
<organism evidence="2 3">
    <name type="scientific">Caldithrix abyssi DSM 13497</name>
    <dbReference type="NCBI Taxonomy" id="880073"/>
    <lineage>
        <taxon>Bacteria</taxon>
        <taxon>Pseudomonadati</taxon>
        <taxon>Calditrichota</taxon>
        <taxon>Calditrichia</taxon>
        <taxon>Calditrichales</taxon>
        <taxon>Calditrichaceae</taxon>
        <taxon>Caldithrix</taxon>
    </lineage>
</organism>
<dbReference type="KEGG" id="caby:Cabys_16"/>
<evidence type="ECO:0000313" key="2">
    <source>
        <dbReference type="EMBL" id="EHO40567.1"/>
    </source>
</evidence>
<name>H1XV61_CALAY</name>
<gene>
    <name evidence="1" type="ORF">Cabys_16</name>
    <name evidence="2" type="ORF">Calab_0933</name>
</gene>
<keyword evidence="3" id="KW-1185">Reference proteome</keyword>
<dbReference type="Proteomes" id="UP000183868">
    <property type="component" value="Chromosome"/>
</dbReference>
<sequence length="296" mass="34852">MEEYLGISFTNRSLSLTRVHESEEHPKLISTHEILYPFPFEFNALLNEENFNLLVEKLTQYVQNNNLQGMLCNVSLPMYLAQIKRAPLPYDADSRVLQKHLVWEMENIGTRPLEDTKVVKLDHEFRFGSYEESVFALTPKSIIQKIKELIEKSGLKIRRLLLDCDTILKLLKKFNFLNPAKNQLVFQIDVFSVTLFHYMDGAFYSYDLFTFAEKEKEKNFEQKVIRLLEEQVEKFTNLVNMLPGYEYPLDVYVSRLITESLSRKMKDLDFQVHEIRMDKLLGEKLPVTIESYAVML</sequence>
<dbReference type="EMBL" id="CM001402">
    <property type="protein sequence ID" value="EHO40567.1"/>
    <property type="molecule type" value="Genomic_DNA"/>
</dbReference>
<dbReference type="RefSeq" id="WP_006927574.1">
    <property type="nucleotide sequence ID" value="NZ_CM001402.1"/>
</dbReference>
<reference evidence="2 3" key="1">
    <citation type="submission" date="2011-09" db="EMBL/GenBank/DDBJ databases">
        <title>The permanent draft genome of Caldithrix abyssi DSM 13497.</title>
        <authorList>
            <consortium name="US DOE Joint Genome Institute (JGI-PGF)"/>
            <person name="Lucas S."/>
            <person name="Han J."/>
            <person name="Lapidus A."/>
            <person name="Bruce D."/>
            <person name="Goodwin L."/>
            <person name="Pitluck S."/>
            <person name="Peters L."/>
            <person name="Kyrpides N."/>
            <person name="Mavromatis K."/>
            <person name="Ivanova N."/>
            <person name="Mikhailova N."/>
            <person name="Chertkov O."/>
            <person name="Detter J.C."/>
            <person name="Tapia R."/>
            <person name="Han C."/>
            <person name="Land M."/>
            <person name="Hauser L."/>
            <person name="Markowitz V."/>
            <person name="Cheng J.-F."/>
            <person name="Hugenholtz P."/>
            <person name="Woyke T."/>
            <person name="Wu D."/>
            <person name="Spring S."/>
            <person name="Brambilla E."/>
            <person name="Klenk H.-P."/>
            <person name="Eisen J.A."/>
        </authorList>
    </citation>
    <scope>NUCLEOTIDE SEQUENCE [LARGE SCALE GENOMIC DNA]</scope>
    <source>
        <strain evidence="2 3">DSM 13497</strain>
    </source>
</reference>
<dbReference type="PaxDb" id="880073-Calab_0933"/>
<protein>
    <submittedName>
        <fullName evidence="2">Uncharacterized protein</fullName>
    </submittedName>
</protein>
<evidence type="ECO:0000313" key="3">
    <source>
        <dbReference type="Proteomes" id="UP000004671"/>
    </source>
</evidence>
<reference evidence="1 4" key="2">
    <citation type="submission" date="2016-11" db="EMBL/GenBank/DDBJ databases">
        <title>Genomic analysis of Caldithrix abyssi and proposal of a novel bacterial phylum Caldithrichaeota.</title>
        <authorList>
            <person name="Kublanov I."/>
            <person name="Sigalova O."/>
            <person name="Gavrilov S."/>
            <person name="Lebedinsky A."/>
            <person name="Ivanova N."/>
            <person name="Daum C."/>
            <person name="Reddy T."/>
            <person name="Klenk H.P."/>
            <person name="Goker M."/>
            <person name="Reva O."/>
            <person name="Miroshnichenko M."/>
            <person name="Kyprides N."/>
            <person name="Woyke T."/>
            <person name="Gelfand M."/>
        </authorList>
    </citation>
    <scope>NUCLEOTIDE SEQUENCE [LARGE SCALE GENOMIC DNA]</scope>
    <source>
        <strain evidence="1 4">LF13</strain>
    </source>
</reference>
<dbReference type="AlphaFoldDB" id="H1XV61"/>